<dbReference type="InterPro" id="IPR036640">
    <property type="entry name" value="ABC1_TM_sf"/>
</dbReference>
<feature type="transmembrane region" description="Helical" evidence="7">
    <location>
        <begin position="106"/>
        <end position="124"/>
    </location>
</feature>
<evidence type="ECO:0000313" key="10">
    <source>
        <dbReference type="Proteomes" id="UP001465976"/>
    </source>
</evidence>
<evidence type="ECO:0000256" key="2">
    <source>
        <dbReference type="ARBA" id="ARBA00022692"/>
    </source>
</evidence>
<dbReference type="Proteomes" id="UP001465976">
    <property type="component" value="Unassembled WGS sequence"/>
</dbReference>
<evidence type="ECO:0000259" key="8">
    <source>
        <dbReference type="PROSITE" id="PS50929"/>
    </source>
</evidence>
<evidence type="ECO:0000256" key="1">
    <source>
        <dbReference type="ARBA" id="ARBA00022448"/>
    </source>
</evidence>
<feature type="transmembrane region" description="Helical" evidence="7">
    <location>
        <begin position="54"/>
        <end position="77"/>
    </location>
</feature>
<keyword evidence="6 7" id="KW-0472">Membrane</keyword>
<dbReference type="CDD" id="cd18596">
    <property type="entry name" value="ABC_6TM_VMR1_D1_like"/>
    <property type="match status" value="1"/>
</dbReference>
<dbReference type="SUPFAM" id="SSF90123">
    <property type="entry name" value="ABC transporter transmembrane region"/>
    <property type="match status" value="1"/>
</dbReference>
<dbReference type="PROSITE" id="PS50929">
    <property type="entry name" value="ABC_TM1F"/>
    <property type="match status" value="1"/>
</dbReference>
<evidence type="ECO:0000256" key="3">
    <source>
        <dbReference type="ARBA" id="ARBA00022741"/>
    </source>
</evidence>
<gene>
    <name evidence="9" type="ORF">V5O48_014131</name>
</gene>
<feature type="transmembrane region" description="Helical" evidence="7">
    <location>
        <begin position="184"/>
        <end position="204"/>
    </location>
</feature>
<evidence type="ECO:0000256" key="5">
    <source>
        <dbReference type="ARBA" id="ARBA00022989"/>
    </source>
</evidence>
<dbReference type="PANTHER" id="PTHR24223:SF356">
    <property type="entry name" value="ATP-BINDING CASSETTE TRANSPORTER ABC4"/>
    <property type="match status" value="1"/>
</dbReference>
<sequence length="504" mass="57370">MESVSGDTLRDSALIPTYLSVISLAILIARVFWTNRKQEEGPADLKSHIKLHGGPVRFGLECLRFILSIAILCLSFVTGARYNLDFAYIVLLSFIAVITSPKWNGIVVRHVNILLVATFLVYAYRDLFPLATYTLEPQDRDEGVFLWFKVGFLIAASALPLAMPRQYTPVNPEKPSANPSPEQTATLFSLIFFFFMEPVIFAASRVSHLPADQLPPLADYDAAEHLRERIREHIASFNPPDQSSPGHKKRHIFWILLKLVRYEYLGMTVMAMIHTLAKFVVPLALNQLLKFLEKDGEPGFVRPWFWVGMIFVGPNMSSMAIERYMFLALRALIHVDSILCQAIFSHALRIRMKAEADQSTEKKSKSSSSLIGKINNLVTTDVNNILEGPHLPFFFTYIPLQLAASLVFLYTILGWSAFVAFAVTLLFLPVPGYIASLTHRIQKEKMKRTDERVQMVTETTKVMRMVKLFGWEAKMSERIAEKRAEELKWIRKLRFVQVLAKVVK</sequence>
<feature type="transmembrane region" description="Helical" evidence="7">
    <location>
        <begin position="144"/>
        <end position="163"/>
    </location>
</feature>
<reference evidence="9 10" key="1">
    <citation type="submission" date="2024-02" db="EMBL/GenBank/DDBJ databases">
        <title>A draft genome for the cacao thread blight pathogen Marasmius crinis-equi.</title>
        <authorList>
            <person name="Cohen S.P."/>
            <person name="Baruah I.K."/>
            <person name="Amoako-Attah I."/>
            <person name="Bukari Y."/>
            <person name="Meinhardt L.W."/>
            <person name="Bailey B.A."/>
        </authorList>
    </citation>
    <scope>NUCLEOTIDE SEQUENCE [LARGE SCALE GENOMIC DNA]</scope>
    <source>
        <strain evidence="9 10">GH-76</strain>
    </source>
</reference>
<keyword evidence="4" id="KW-0067">ATP-binding</keyword>
<keyword evidence="5 7" id="KW-1133">Transmembrane helix</keyword>
<keyword evidence="3" id="KW-0547">Nucleotide-binding</keyword>
<keyword evidence="10" id="KW-1185">Reference proteome</keyword>
<evidence type="ECO:0000256" key="7">
    <source>
        <dbReference type="SAM" id="Phobius"/>
    </source>
</evidence>
<dbReference type="InterPro" id="IPR050173">
    <property type="entry name" value="ABC_transporter_C-like"/>
</dbReference>
<dbReference type="Gene3D" id="1.20.1560.10">
    <property type="entry name" value="ABC transporter type 1, transmembrane domain"/>
    <property type="match status" value="1"/>
</dbReference>
<proteinExistence type="predicted"/>
<keyword evidence="2 7" id="KW-0812">Transmembrane</keyword>
<accession>A0ABR3EY56</accession>
<feature type="transmembrane region" description="Helical" evidence="7">
    <location>
        <begin position="83"/>
        <end position="99"/>
    </location>
</feature>
<feature type="transmembrane region" description="Helical" evidence="7">
    <location>
        <begin position="12"/>
        <end position="33"/>
    </location>
</feature>
<protein>
    <recommendedName>
        <fullName evidence="8">ABC transmembrane type-1 domain-containing protein</fullName>
    </recommendedName>
</protein>
<feature type="transmembrane region" description="Helical" evidence="7">
    <location>
        <begin position="418"/>
        <end position="438"/>
    </location>
</feature>
<feature type="transmembrane region" description="Helical" evidence="7">
    <location>
        <begin position="304"/>
        <end position="321"/>
    </location>
</feature>
<dbReference type="InterPro" id="IPR011527">
    <property type="entry name" value="ABC1_TM_dom"/>
</dbReference>
<feature type="transmembrane region" description="Helical" evidence="7">
    <location>
        <begin position="393"/>
        <end position="412"/>
    </location>
</feature>
<dbReference type="EMBL" id="JBAHYK010001475">
    <property type="protein sequence ID" value="KAL0567860.1"/>
    <property type="molecule type" value="Genomic_DNA"/>
</dbReference>
<evidence type="ECO:0000256" key="6">
    <source>
        <dbReference type="ARBA" id="ARBA00023136"/>
    </source>
</evidence>
<keyword evidence="1" id="KW-0813">Transport</keyword>
<feature type="transmembrane region" description="Helical" evidence="7">
    <location>
        <begin position="264"/>
        <end position="284"/>
    </location>
</feature>
<feature type="domain" description="ABC transmembrane type-1" evidence="8">
    <location>
        <begin position="265"/>
        <end position="504"/>
    </location>
</feature>
<comment type="caution">
    <text evidence="9">The sequence shown here is derived from an EMBL/GenBank/DDBJ whole genome shotgun (WGS) entry which is preliminary data.</text>
</comment>
<evidence type="ECO:0000256" key="4">
    <source>
        <dbReference type="ARBA" id="ARBA00022840"/>
    </source>
</evidence>
<dbReference type="PANTHER" id="PTHR24223">
    <property type="entry name" value="ATP-BINDING CASSETTE SUB-FAMILY C"/>
    <property type="match status" value="1"/>
</dbReference>
<name>A0ABR3EY56_9AGAR</name>
<dbReference type="Pfam" id="PF00664">
    <property type="entry name" value="ABC_membrane"/>
    <property type="match status" value="1"/>
</dbReference>
<organism evidence="9 10">
    <name type="scientific">Marasmius crinis-equi</name>
    <dbReference type="NCBI Taxonomy" id="585013"/>
    <lineage>
        <taxon>Eukaryota</taxon>
        <taxon>Fungi</taxon>
        <taxon>Dikarya</taxon>
        <taxon>Basidiomycota</taxon>
        <taxon>Agaricomycotina</taxon>
        <taxon>Agaricomycetes</taxon>
        <taxon>Agaricomycetidae</taxon>
        <taxon>Agaricales</taxon>
        <taxon>Marasmiineae</taxon>
        <taxon>Marasmiaceae</taxon>
        <taxon>Marasmius</taxon>
    </lineage>
</organism>
<evidence type="ECO:0000313" key="9">
    <source>
        <dbReference type="EMBL" id="KAL0567860.1"/>
    </source>
</evidence>